<accession>A0ABM9XWZ7</accession>
<protein>
    <submittedName>
        <fullName evidence="1">Uncharacterized protein</fullName>
    </submittedName>
</protein>
<evidence type="ECO:0000313" key="1">
    <source>
        <dbReference type="EMBL" id="EEQ05941.1"/>
    </source>
</evidence>
<organism evidence="1 2">
    <name type="scientific">Yersinia bercovieri ATCC 43970</name>
    <dbReference type="NCBI Taxonomy" id="349968"/>
    <lineage>
        <taxon>Bacteria</taxon>
        <taxon>Pseudomonadati</taxon>
        <taxon>Pseudomonadota</taxon>
        <taxon>Gammaproteobacteria</taxon>
        <taxon>Enterobacterales</taxon>
        <taxon>Yersiniaceae</taxon>
        <taxon>Yersinia</taxon>
    </lineage>
</organism>
<comment type="caution">
    <text evidence="1">The sequence shown here is derived from an EMBL/GenBank/DDBJ whole genome shotgun (WGS) entry which is preliminary data.</text>
</comment>
<dbReference type="EMBL" id="AALC02000039">
    <property type="protein sequence ID" value="EEQ05941.1"/>
    <property type="molecule type" value="Genomic_DNA"/>
</dbReference>
<reference evidence="1" key="1">
    <citation type="submission" date="2008-12" db="EMBL/GenBank/DDBJ databases">
        <title>Annotation of the Yersinia bercovieri ATCC 43970 genome.</title>
        <authorList>
            <person name="Read T.D."/>
            <person name="Akmal A."/>
            <person name="Bishop-Lilly K."/>
            <person name="Chen P.E."/>
            <person name="Cook C."/>
            <person name="Kiley M.P."/>
            <person name="Lentz S."/>
            <person name="Mateczun A."/>
            <person name="Nagarajan N."/>
            <person name="Nolan N."/>
            <person name="Osborne B.I."/>
            <person name="Pop M."/>
            <person name="Sozhamannan S."/>
            <person name="Stewart A.C."/>
            <person name="Sulakvelidze A."/>
            <person name="Thomason B."/>
            <person name="Willner K."/>
            <person name="Zwick M.E."/>
        </authorList>
    </citation>
    <scope>NUCLEOTIDE SEQUENCE [LARGE SCALE GENOMIC DNA]</scope>
    <source>
        <strain evidence="1">ATCC 43970</strain>
    </source>
</reference>
<gene>
    <name evidence="1" type="ORF">yberc0001_21430</name>
</gene>
<keyword evidence="2" id="KW-1185">Reference proteome</keyword>
<dbReference type="Proteomes" id="UP000010319">
    <property type="component" value="Unassembled WGS sequence"/>
</dbReference>
<sequence>MQQNALFHSKLIELGPTSRRSFSLPSSCGDPTLPAKQRPILPLIPAFDFLYQH</sequence>
<evidence type="ECO:0000313" key="2">
    <source>
        <dbReference type="Proteomes" id="UP000010319"/>
    </source>
</evidence>
<name>A0ABM9XWZ7_YERBE</name>
<proteinExistence type="predicted"/>